<dbReference type="EMBL" id="CP062941">
    <property type="protein sequence ID" value="QOL48956.1"/>
    <property type="molecule type" value="Genomic_DNA"/>
</dbReference>
<dbReference type="InterPro" id="IPR006016">
    <property type="entry name" value="UspA"/>
</dbReference>
<dbReference type="AlphaFoldDB" id="A0A7L9U4K0"/>
<dbReference type="Pfam" id="PF00582">
    <property type="entry name" value="Usp"/>
    <property type="match status" value="1"/>
</dbReference>
<name>A0A7L9U4K0_9BURK</name>
<dbReference type="Gene3D" id="3.40.50.12370">
    <property type="match status" value="1"/>
</dbReference>
<keyword evidence="4" id="KW-1185">Reference proteome</keyword>
<dbReference type="InterPro" id="IPR006015">
    <property type="entry name" value="Universal_stress_UspA"/>
</dbReference>
<dbReference type="CDD" id="cd00293">
    <property type="entry name" value="USP-like"/>
    <property type="match status" value="1"/>
</dbReference>
<protein>
    <submittedName>
        <fullName evidence="3">Universal stress protein</fullName>
    </submittedName>
</protein>
<dbReference type="PANTHER" id="PTHR46268">
    <property type="entry name" value="STRESS RESPONSE PROTEIN NHAX"/>
    <property type="match status" value="1"/>
</dbReference>
<comment type="similarity">
    <text evidence="1">Belongs to the universal stress protein A family.</text>
</comment>
<dbReference type="RefSeq" id="WP_193685999.1">
    <property type="nucleotide sequence ID" value="NZ_CP062941.1"/>
</dbReference>
<dbReference type="PANTHER" id="PTHR46268:SF15">
    <property type="entry name" value="UNIVERSAL STRESS PROTEIN HP_0031"/>
    <property type="match status" value="1"/>
</dbReference>
<gene>
    <name evidence="3" type="ORF">LPB04_18715</name>
</gene>
<reference evidence="3 4" key="1">
    <citation type="submission" date="2020-10" db="EMBL/GenBank/DDBJ databases">
        <title>Genome sequencing of Massilia sp. LPB0304.</title>
        <authorList>
            <person name="Kim J."/>
        </authorList>
    </citation>
    <scope>NUCLEOTIDE SEQUENCE [LARGE SCALE GENOMIC DNA]</scope>
    <source>
        <strain evidence="3 4">LPB0304</strain>
    </source>
</reference>
<proteinExistence type="inferred from homology"/>
<accession>A0A7L9U4K0</accession>
<evidence type="ECO:0000259" key="2">
    <source>
        <dbReference type="Pfam" id="PF00582"/>
    </source>
</evidence>
<evidence type="ECO:0000313" key="4">
    <source>
        <dbReference type="Proteomes" id="UP000593875"/>
    </source>
</evidence>
<dbReference type="SUPFAM" id="SSF52402">
    <property type="entry name" value="Adenine nucleotide alpha hydrolases-like"/>
    <property type="match status" value="2"/>
</dbReference>
<dbReference type="PRINTS" id="PR01438">
    <property type="entry name" value="UNVRSLSTRESS"/>
</dbReference>
<evidence type="ECO:0000256" key="1">
    <source>
        <dbReference type="ARBA" id="ARBA00008791"/>
    </source>
</evidence>
<feature type="domain" description="UspA" evidence="2">
    <location>
        <begin position="157"/>
        <end position="280"/>
    </location>
</feature>
<sequence length="280" mass="29482">MRYKTVLVHADLSRHAPARIGLATAIGAEHGAHLVGAAMTGVSRAVFPDGCDARPGTLLAGYVDPLVHSAREALARFEDIARSRGVSHETRLISDQAPDALALLARFADLVVVSQDDPDESLGYLPPALRMPDYVVVNAACPVLVVPRVDLAPAPARRVLLCWNGSREAAVAMAAALPLLQRATHVSLAALTSVFPNEFASAAELDDALAFLGRHAVRAVPSLRDPGGDTGRAILGLATELDCDLVVMGCFGHSRFQELLLGGASRTVLQEAALPVLMAR</sequence>
<organism evidence="3 4">
    <name type="scientific">Massilia litorea</name>
    <dbReference type="NCBI Taxonomy" id="2769491"/>
    <lineage>
        <taxon>Bacteria</taxon>
        <taxon>Pseudomonadati</taxon>
        <taxon>Pseudomonadota</taxon>
        <taxon>Betaproteobacteria</taxon>
        <taxon>Burkholderiales</taxon>
        <taxon>Oxalobacteraceae</taxon>
        <taxon>Telluria group</taxon>
        <taxon>Massilia</taxon>
    </lineage>
</organism>
<dbReference type="KEGG" id="mlir:LPB04_18715"/>
<dbReference type="Proteomes" id="UP000593875">
    <property type="component" value="Chromosome"/>
</dbReference>
<evidence type="ECO:0000313" key="3">
    <source>
        <dbReference type="EMBL" id="QOL48956.1"/>
    </source>
</evidence>